<sequence length="112" mass="12982">MAGNRHTIILMQPVSDRASCTYMDFDSVSQAINGICSLLERRLTSLNPRLRNITYDVDDLYQFIDGMADMSALVYDPSTHSYSPNDRQWIKQRAYQYLARYANDGKRRCAFQ</sequence>
<protein>
    <submittedName>
        <fullName evidence="1">Uncharacterized protein</fullName>
    </submittedName>
</protein>
<keyword evidence="2" id="KW-1185">Reference proteome</keyword>
<name>A0ACC2BR57_DIPCM</name>
<accession>A0ACC2BR57</accession>
<gene>
    <name evidence="1" type="ORF">O6H91_14G074000</name>
</gene>
<dbReference type="EMBL" id="CM055105">
    <property type="protein sequence ID" value="KAJ7532147.1"/>
    <property type="molecule type" value="Genomic_DNA"/>
</dbReference>
<dbReference type="Proteomes" id="UP001162992">
    <property type="component" value="Chromosome 14"/>
</dbReference>
<proteinExistence type="predicted"/>
<evidence type="ECO:0000313" key="1">
    <source>
        <dbReference type="EMBL" id="KAJ7532147.1"/>
    </source>
</evidence>
<evidence type="ECO:0000313" key="2">
    <source>
        <dbReference type="Proteomes" id="UP001162992"/>
    </source>
</evidence>
<comment type="caution">
    <text evidence="1">The sequence shown here is derived from an EMBL/GenBank/DDBJ whole genome shotgun (WGS) entry which is preliminary data.</text>
</comment>
<organism evidence="1 2">
    <name type="scientific">Diphasiastrum complanatum</name>
    <name type="common">Issler's clubmoss</name>
    <name type="synonym">Lycopodium complanatum</name>
    <dbReference type="NCBI Taxonomy" id="34168"/>
    <lineage>
        <taxon>Eukaryota</taxon>
        <taxon>Viridiplantae</taxon>
        <taxon>Streptophyta</taxon>
        <taxon>Embryophyta</taxon>
        <taxon>Tracheophyta</taxon>
        <taxon>Lycopodiopsida</taxon>
        <taxon>Lycopodiales</taxon>
        <taxon>Lycopodiaceae</taxon>
        <taxon>Lycopodioideae</taxon>
        <taxon>Diphasiastrum</taxon>
    </lineage>
</organism>
<reference evidence="2" key="1">
    <citation type="journal article" date="2024" name="Proc. Natl. Acad. Sci. U.S.A.">
        <title>Extraordinary preservation of gene collinearity over three hundred million years revealed in homosporous lycophytes.</title>
        <authorList>
            <person name="Li C."/>
            <person name="Wickell D."/>
            <person name="Kuo L.Y."/>
            <person name="Chen X."/>
            <person name="Nie B."/>
            <person name="Liao X."/>
            <person name="Peng D."/>
            <person name="Ji J."/>
            <person name="Jenkins J."/>
            <person name="Williams M."/>
            <person name="Shu S."/>
            <person name="Plott C."/>
            <person name="Barry K."/>
            <person name="Rajasekar S."/>
            <person name="Grimwood J."/>
            <person name="Han X."/>
            <person name="Sun S."/>
            <person name="Hou Z."/>
            <person name="He W."/>
            <person name="Dai G."/>
            <person name="Sun C."/>
            <person name="Schmutz J."/>
            <person name="Leebens-Mack J.H."/>
            <person name="Li F.W."/>
            <person name="Wang L."/>
        </authorList>
    </citation>
    <scope>NUCLEOTIDE SEQUENCE [LARGE SCALE GENOMIC DNA]</scope>
    <source>
        <strain evidence="2">cv. PW_Plant_1</strain>
    </source>
</reference>